<comment type="caution">
    <text evidence="2">The sequence shown here is derived from an EMBL/GenBank/DDBJ whole genome shotgun (WGS) entry which is preliminary data.</text>
</comment>
<evidence type="ECO:0000313" key="3">
    <source>
        <dbReference type="Proteomes" id="UP000247409"/>
    </source>
</evidence>
<dbReference type="EMBL" id="NBIV01000007">
    <property type="protein sequence ID" value="PXF49205.1"/>
    <property type="molecule type" value="Genomic_DNA"/>
</dbReference>
<keyword evidence="1" id="KW-0472">Membrane</keyword>
<dbReference type="InterPro" id="IPR037997">
    <property type="entry name" value="Dgk1-like"/>
</dbReference>
<feature type="transmembrane region" description="Helical" evidence="1">
    <location>
        <begin position="183"/>
        <end position="200"/>
    </location>
</feature>
<evidence type="ECO:0000256" key="1">
    <source>
        <dbReference type="SAM" id="Phobius"/>
    </source>
</evidence>
<gene>
    <name evidence="2" type="ORF">BWQ96_00994</name>
</gene>
<dbReference type="Proteomes" id="UP000247409">
    <property type="component" value="Unassembled WGS sequence"/>
</dbReference>
<reference evidence="2 3" key="1">
    <citation type="journal article" date="2018" name="Mol. Biol. Evol.">
        <title>Analysis of the draft genome of the red seaweed Gracilariopsis chorda provides insights into genome size evolution in Rhodophyta.</title>
        <authorList>
            <person name="Lee J."/>
            <person name="Yang E.C."/>
            <person name="Graf L."/>
            <person name="Yang J.H."/>
            <person name="Qiu H."/>
            <person name="Zel Zion U."/>
            <person name="Chan C.X."/>
            <person name="Stephens T.G."/>
            <person name="Weber A.P.M."/>
            <person name="Boo G.H."/>
            <person name="Boo S.M."/>
            <person name="Kim K.M."/>
            <person name="Shin Y."/>
            <person name="Jung M."/>
            <person name="Lee S.J."/>
            <person name="Yim H.S."/>
            <person name="Lee J.H."/>
            <person name="Bhattacharya D."/>
            <person name="Yoon H.S."/>
        </authorList>
    </citation>
    <scope>NUCLEOTIDE SEQUENCE [LARGE SCALE GENOMIC DNA]</scope>
    <source>
        <strain evidence="2 3">SKKU-2015</strain>
        <tissue evidence="2">Whole body</tissue>
    </source>
</reference>
<proteinExistence type="predicted"/>
<name>A0A2V3J492_9FLOR</name>
<dbReference type="AlphaFoldDB" id="A0A2V3J492"/>
<protein>
    <submittedName>
        <fullName evidence="2">CTP-dependent diacylglycerol kinase 1</fullName>
    </submittedName>
</protein>
<keyword evidence="1" id="KW-0812">Transmembrane</keyword>
<feature type="transmembrane region" description="Helical" evidence="1">
    <location>
        <begin position="151"/>
        <end position="171"/>
    </location>
</feature>
<organism evidence="2 3">
    <name type="scientific">Gracilariopsis chorda</name>
    <dbReference type="NCBI Taxonomy" id="448386"/>
    <lineage>
        <taxon>Eukaryota</taxon>
        <taxon>Rhodophyta</taxon>
        <taxon>Florideophyceae</taxon>
        <taxon>Rhodymeniophycidae</taxon>
        <taxon>Gracilariales</taxon>
        <taxon>Gracilariaceae</taxon>
        <taxon>Gracilariopsis</taxon>
    </lineage>
</organism>
<keyword evidence="2" id="KW-0808">Transferase</keyword>
<feature type="transmembrane region" description="Helical" evidence="1">
    <location>
        <begin position="117"/>
        <end position="136"/>
    </location>
</feature>
<sequence length="254" mass="27822">MTRPIGAAAPSSSLPTRNAFHLTRKCFHCLSGLLYALLARNLPHSTWRALSLSLVALVFLTEFSRLRHPAGPLNALVLSSFRPFMRHHETHQLSGMLYYTLGVALCTLLYSRTTACLAILCLSVLDPIAALIGVAFEPHLPELRLRNGKSLAAFIVAAFAAILVVFTALCFNEWTTLPTVDALSLAVVMGVLASFTELLVPSPQIILGWKSFPFGIDDNLFIPLVAGAVCEYLLTLREHQVELSPLLLYKLHSS</sequence>
<dbReference type="STRING" id="448386.A0A2V3J492"/>
<evidence type="ECO:0000313" key="2">
    <source>
        <dbReference type="EMBL" id="PXF49205.1"/>
    </source>
</evidence>
<dbReference type="PANTHER" id="PTHR31303">
    <property type="entry name" value="CTP-DEPENDENT DIACYLGLYCEROL KINASE 1"/>
    <property type="match status" value="1"/>
</dbReference>
<feature type="transmembrane region" description="Helical" evidence="1">
    <location>
        <begin position="90"/>
        <end position="110"/>
    </location>
</feature>
<keyword evidence="1" id="KW-1133">Transmembrane helix</keyword>
<keyword evidence="2" id="KW-0418">Kinase</keyword>
<accession>A0A2V3J492</accession>
<dbReference type="GO" id="GO:0004143">
    <property type="term" value="F:ATP-dependent diacylglycerol kinase activity"/>
    <property type="evidence" value="ECO:0007669"/>
    <property type="project" value="InterPro"/>
</dbReference>
<dbReference type="PANTHER" id="PTHR31303:SF1">
    <property type="entry name" value="CTP-DEPENDENT DIACYLGLYCEROL KINASE 1"/>
    <property type="match status" value="1"/>
</dbReference>
<keyword evidence="3" id="KW-1185">Reference proteome</keyword>
<dbReference type="OrthoDB" id="5673at2759"/>